<organism evidence="3 4">
    <name type="scientific">Blyttiomyces helicus</name>
    <dbReference type="NCBI Taxonomy" id="388810"/>
    <lineage>
        <taxon>Eukaryota</taxon>
        <taxon>Fungi</taxon>
        <taxon>Fungi incertae sedis</taxon>
        <taxon>Chytridiomycota</taxon>
        <taxon>Chytridiomycota incertae sedis</taxon>
        <taxon>Chytridiomycetes</taxon>
        <taxon>Chytridiomycetes incertae sedis</taxon>
        <taxon>Blyttiomyces</taxon>
    </lineage>
</organism>
<proteinExistence type="predicted"/>
<keyword evidence="4" id="KW-1185">Reference proteome</keyword>
<evidence type="ECO:0000256" key="1">
    <source>
        <dbReference type="SAM" id="MobiDB-lite"/>
    </source>
</evidence>
<feature type="transmembrane region" description="Helical" evidence="2">
    <location>
        <begin position="259"/>
        <end position="278"/>
    </location>
</feature>
<dbReference type="EMBL" id="KZ996525">
    <property type="protein sequence ID" value="RKO88718.1"/>
    <property type="molecule type" value="Genomic_DNA"/>
</dbReference>
<protein>
    <submittedName>
        <fullName evidence="3">Uncharacterized protein</fullName>
    </submittedName>
</protein>
<feature type="region of interest" description="Disordered" evidence="1">
    <location>
        <begin position="1"/>
        <end position="66"/>
    </location>
</feature>
<evidence type="ECO:0000256" key="2">
    <source>
        <dbReference type="SAM" id="Phobius"/>
    </source>
</evidence>
<gene>
    <name evidence="3" type="ORF">BDK51DRAFT_45613</name>
</gene>
<keyword evidence="2" id="KW-0472">Membrane</keyword>
<dbReference type="Proteomes" id="UP000269721">
    <property type="component" value="Unassembled WGS sequence"/>
</dbReference>
<keyword evidence="2" id="KW-1133">Transmembrane helix</keyword>
<dbReference type="AlphaFoldDB" id="A0A4P9WC06"/>
<evidence type="ECO:0000313" key="4">
    <source>
        <dbReference type="Proteomes" id="UP000269721"/>
    </source>
</evidence>
<name>A0A4P9WC06_9FUNG</name>
<evidence type="ECO:0000313" key="3">
    <source>
        <dbReference type="EMBL" id="RKO88718.1"/>
    </source>
</evidence>
<feature type="compositionally biased region" description="Polar residues" evidence="1">
    <location>
        <begin position="1"/>
        <end position="10"/>
    </location>
</feature>
<accession>A0A4P9WC06</accession>
<reference evidence="4" key="1">
    <citation type="journal article" date="2018" name="Nat. Microbiol.">
        <title>Leveraging single-cell genomics to expand the fungal tree of life.</title>
        <authorList>
            <person name="Ahrendt S.R."/>
            <person name="Quandt C.A."/>
            <person name="Ciobanu D."/>
            <person name="Clum A."/>
            <person name="Salamov A."/>
            <person name="Andreopoulos B."/>
            <person name="Cheng J.F."/>
            <person name="Woyke T."/>
            <person name="Pelin A."/>
            <person name="Henrissat B."/>
            <person name="Reynolds N.K."/>
            <person name="Benny G.L."/>
            <person name="Smith M.E."/>
            <person name="James T.Y."/>
            <person name="Grigoriev I.V."/>
        </authorList>
    </citation>
    <scope>NUCLEOTIDE SEQUENCE [LARGE SCALE GENOMIC DNA]</scope>
</reference>
<keyword evidence="2" id="KW-0812">Transmembrane</keyword>
<sequence length="333" mass="36374">MKKSPSQKYNTPKKIITKVHRLKLPPSSPPTLCRPPGHHHTAVTTGQTSKAHSRQSGKSGGRANDLAPAVVPDAVCCGDDGEVGYCVEVGEADVGNGGEDRELDFEDDVAQSSAGFQQTRTIRLAKAGFHIRNELISPDDLCLVDVWWTNRGRGVAASERKRILARKLLTAHHHDYPVSGKRWFLQWWLEAGKWLLEGDCLGKCPHLLATADQTNPSANPYKTTPPADTLSPINLKKIDSTHFQPLHQTTPYNMSRTNILSSALLCFLLALTILLLTAQPVDASGSWSGCKRCFCACVKNPPAGEVGNYNQCALHCGNSCTAWQIVKLDFVIC</sequence>
<feature type="compositionally biased region" description="Polar residues" evidence="1">
    <location>
        <begin position="42"/>
        <end position="57"/>
    </location>
</feature>